<accession>A0A177DCZ2</accession>
<dbReference type="KEGG" id="aalt:CC77DRAFT_1024040"/>
<keyword evidence="2" id="KW-1185">Reference proteome</keyword>
<protein>
    <submittedName>
        <fullName evidence="1">Uncharacterized protein</fullName>
    </submittedName>
</protein>
<dbReference type="GeneID" id="29111380"/>
<evidence type="ECO:0000313" key="2">
    <source>
        <dbReference type="Proteomes" id="UP000077248"/>
    </source>
</evidence>
<dbReference type="AlphaFoldDB" id="A0A177DCZ2"/>
<sequence>MGSIDTTNAQELHEQYQPIGELLTVASDITQKNSALEQLIGNGPVTAAADPTIADVVAALTDAANGPSTEVANGKVPMPQNVGVMPPYDEPSAGQNYNHLVEMSSIVSLYTAIWNANARTKRGHPEPYNITVADEAAQAFADMANSAYNVMVGPLAGFFNFSSGTQTTFSKKMTKTDVHLEFLGELFKGFSLTKPALLQLDGMLTNFVKSLGTVSVETGRTSNTVDQTIRISQVVRLNISGDESNPIWVFQPRSRIVYMHIDASTWRWATKKTDHSENTFNMRYVVVDCDLNVNKYLASKPKLEKVFQTIMNKSLQEYGKMINPSPIDPNAQ</sequence>
<dbReference type="RefSeq" id="XP_018382130.1">
    <property type="nucleotide sequence ID" value="XM_018525786.1"/>
</dbReference>
<gene>
    <name evidence="1" type="ORF">CC77DRAFT_1024040</name>
</gene>
<evidence type="ECO:0000313" key="1">
    <source>
        <dbReference type="EMBL" id="OAG16709.1"/>
    </source>
</evidence>
<reference evidence="1 2" key="1">
    <citation type="submission" date="2016-05" db="EMBL/GenBank/DDBJ databases">
        <title>Comparative analysis of secretome profiles of manganese(II)-oxidizing ascomycete fungi.</title>
        <authorList>
            <consortium name="DOE Joint Genome Institute"/>
            <person name="Zeiner C.A."/>
            <person name="Purvine S.O."/>
            <person name="Zink E.M."/>
            <person name="Wu S."/>
            <person name="Pasa-Tolic L."/>
            <person name="Chaput D.L."/>
            <person name="Haridas S."/>
            <person name="Grigoriev I.V."/>
            <person name="Santelli C.M."/>
            <person name="Hansel C.M."/>
        </authorList>
    </citation>
    <scope>NUCLEOTIDE SEQUENCE [LARGE SCALE GENOMIC DNA]</scope>
    <source>
        <strain evidence="1 2">SRC1lrK2f</strain>
    </source>
</reference>
<dbReference type="EMBL" id="KV441489">
    <property type="protein sequence ID" value="OAG16709.1"/>
    <property type="molecule type" value="Genomic_DNA"/>
</dbReference>
<name>A0A177DCZ2_ALTAL</name>
<organism evidence="1 2">
    <name type="scientific">Alternaria alternata</name>
    <name type="common">Alternaria rot fungus</name>
    <name type="synonym">Torula alternata</name>
    <dbReference type="NCBI Taxonomy" id="5599"/>
    <lineage>
        <taxon>Eukaryota</taxon>
        <taxon>Fungi</taxon>
        <taxon>Dikarya</taxon>
        <taxon>Ascomycota</taxon>
        <taxon>Pezizomycotina</taxon>
        <taxon>Dothideomycetes</taxon>
        <taxon>Pleosporomycetidae</taxon>
        <taxon>Pleosporales</taxon>
        <taxon>Pleosporineae</taxon>
        <taxon>Pleosporaceae</taxon>
        <taxon>Alternaria</taxon>
        <taxon>Alternaria sect. Alternaria</taxon>
        <taxon>Alternaria alternata complex</taxon>
    </lineage>
</organism>
<dbReference type="VEuPathDB" id="FungiDB:CC77DRAFT_1024040"/>
<dbReference type="Proteomes" id="UP000077248">
    <property type="component" value="Unassembled WGS sequence"/>
</dbReference>
<proteinExistence type="predicted"/>